<feature type="signal peptide" evidence="1">
    <location>
        <begin position="1"/>
        <end position="24"/>
    </location>
</feature>
<dbReference type="Proteomes" id="UP000579945">
    <property type="component" value="Unassembled WGS sequence"/>
</dbReference>
<evidence type="ECO:0000256" key="1">
    <source>
        <dbReference type="SAM" id="SignalP"/>
    </source>
</evidence>
<proteinExistence type="predicted"/>
<dbReference type="RefSeq" id="WP_183654275.1">
    <property type="nucleotide sequence ID" value="NZ_BAAAXX010000019.1"/>
</dbReference>
<protein>
    <submittedName>
        <fullName evidence="2">Uncharacterized protein</fullName>
    </submittedName>
</protein>
<name>A0A7W5YD63_9ACTN</name>
<accession>A0A7W5YD63</accession>
<evidence type="ECO:0000313" key="3">
    <source>
        <dbReference type="Proteomes" id="UP000579945"/>
    </source>
</evidence>
<dbReference type="AlphaFoldDB" id="A0A7W5YD63"/>
<comment type="caution">
    <text evidence="2">The sequence shown here is derived from an EMBL/GenBank/DDBJ whole genome shotgun (WGS) entry which is preliminary data.</text>
</comment>
<dbReference type="EMBL" id="JACIBV010000001">
    <property type="protein sequence ID" value="MBB3730088.1"/>
    <property type="molecule type" value="Genomic_DNA"/>
</dbReference>
<sequence length="136" mass="14321">MKKFVITALAALAAGTMMSSTAQAETQANVWVNGSAASYDTYVVGVGAQGRVGLVKLDLYVSPGQIITGVRNGTSLCQFGYFGATCELASGSFPQFFEVTVKRQDSAGGPFHLEATVTTSAVERNYADNTTVIETY</sequence>
<keyword evidence="3" id="KW-1185">Reference proteome</keyword>
<dbReference type="GeneID" id="95392252"/>
<gene>
    <name evidence="2" type="ORF">FHR33_005948</name>
</gene>
<evidence type="ECO:0000313" key="2">
    <source>
        <dbReference type="EMBL" id="MBB3730088.1"/>
    </source>
</evidence>
<feature type="chain" id="PRO_5030534191" evidence="1">
    <location>
        <begin position="25"/>
        <end position="136"/>
    </location>
</feature>
<organism evidence="2 3">
    <name type="scientific">Nonomuraea dietziae</name>
    <dbReference type="NCBI Taxonomy" id="65515"/>
    <lineage>
        <taxon>Bacteria</taxon>
        <taxon>Bacillati</taxon>
        <taxon>Actinomycetota</taxon>
        <taxon>Actinomycetes</taxon>
        <taxon>Streptosporangiales</taxon>
        <taxon>Streptosporangiaceae</taxon>
        <taxon>Nonomuraea</taxon>
    </lineage>
</organism>
<reference evidence="2 3" key="1">
    <citation type="submission" date="2020-08" db="EMBL/GenBank/DDBJ databases">
        <title>Sequencing the genomes of 1000 actinobacteria strains.</title>
        <authorList>
            <person name="Klenk H.-P."/>
        </authorList>
    </citation>
    <scope>NUCLEOTIDE SEQUENCE [LARGE SCALE GENOMIC DNA]</scope>
    <source>
        <strain evidence="2 3">DSM 44320</strain>
    </source>
</reference>
<keyword evidence="1" id="KW-0732">Signal</keyword>